<sequence>MWFPIPHQPDGLEIIGEREGVSPCSLFELLHNPNAVEWKEKVGVAAPADGSAKTTARLLQSGKWVFKTDLSRKANDKTALRNWLQQLADLAVWAEFWHPEKVWFLMKEGQGWLPMSVCPRLTTIRSVGEWDARIRWWTRMIVMGLEISKEHSIGLDLNPSNFAFDDPFSDKLYYLDDEFYTQHDCFDIAEAVVSRIPEEPTVSSEKWRQWGVQLQGAVQPFCQKQGNWRYFLDGIRHYPLPEAMKTQRNALIEGLEGQTDSPSSSRDVGIQRQSLQYKMTCIFSDVHANLPAFEAVLKEAAKMDVDSYLFLGDIVSYGPFPRQCIERLAELQHIECIRGNHDHTAGSGIPEDGSNRMAREVDMWTHNQLTQAEREWLLALPVEHLSAPWLAVHGAPQDPNRFYAYVYELTYGDNLSYLERHHFSVCFYGHTHVQFVYRRLANGKDEKARLNVLTLFRPQERMLINPGSVGQPRDGDPRAAFALWNREKNEVTFHRVSYPIAITVNAIMKEGLPEDFIYRLEVGR</sequence>
<evidence type="ECO:0000259" key="2">
    <source>
        <dbReference type="Pfam" id="PF12850"/>
    </source>
</evidence>
<dbReference type="Proteomes" id="UP000230821">
    <property type="component" value="Unassembled WGS sequence"/>
</dbReference>
<evidence type="ECO:0000313" key="3">
    <source>
        <dbReference type="EMBL" id="PIE33346.1"/>
    </source>
</evidence>
<organism evidence="3 4">
    <name type="scientific">candidate division KSB3 bacterium</name>
    <dbReference type="NCBI Taxonomy" id="2044937"/>
    <lineage>
        <taxon>Bacteria</taxon>
        <taxon>candidate division KSB3</taxon>
    </lineage>
</organism>
<dbReference type="PANTHER" id="PTHR42850">
    <property type="entry name" value="METALLOPHOSPHOESTERASE"/>
    <property type="match status" value="1"/>
</dbReference>
<comment type="similarity">
    <text evidence="1">Belongs to the metallophosphoesterase superfamily. YfcE family.</text>
</comment>
<protein>
    <recommendedName>
        <fullName evidence="2">Calcineurin-like phosphoesterase domain-containing protein</fullName>
    </recommendedName>
</protein>
<dbReference type="EMBL" id="PDSK01000100">
    <property type="protein sequence ID" value="PIE33346.1"/>
    <property type="molecule type" value="Genomic_DNA"/>
</dbReference>
<evidence type="ECO:0000313" key="4">
    <source>
        <dbReference type="Proteomes" id="UP000230821"/>
    </source>
</evidence>
<dbReference type="SUPFAM" id="SSF56300">
    <property type="entry name" value="Metallo-dependent phosphatases"/>
    <property type="match status" value="1"/>
</dbReference>
<dbReference type="Pfam" id="PF12850">
    <property type="entry name" value="Metallophos_2"/>
    <property type="match status" value="1"/>
</dbReference>
<accession>A0A2G6KCC5</accession>
<dbReference type="Gene3D" id="3.60.21.10">
    <property type="match status" value="1"/>
</dbReference>
<feature type="domain" description="Calcineurin-like phosphoesterase" evidence="2">
    <location>
        <begin position="281"/>
        <end position="483"/>
    </location>
</feature>
<dbReference type="InterPro" id="IPR024654">
    <property type="entry name" value="Calcineurin-like_PHP_lpxH"/>
</dbReference>
<evidence type="ECO:0000256" key="1">
    <source>
        <dbReference type="ARBA" id="ARBA00008950"/>
    </source>
</evidence>
<gene>
    <name evidence="3" type="ORF">CSA56_12305</name>
</gene>
<comment type="caution">
    <text evidence="3">The sequence shown here is derived from an EMBL/GenBank/DDBJ whole genome shotgun (WGS) entry which is preliminary data.</text>
</comment>
<dbReference type="PANTHER" id="PTHR42850:SF2">
    <property type="entry name" value="BLL5683 PROTEIN"/>
    <property type="match status" value="1"/>
</dbReference>
<dbReference type="GO" id="GO:0005737">
    <property type="term" value="C:cytoplasm"/>
    <property type="evidence" value="ECO:0007669"/>
    <property type="project" value="TreeGrafter"/>
</dbReference>
<reference evidence="3 4" key="1">
    <citation type="submission" date="2017-10" db="EMBL/GenBank/DDBJ databases">
        <title>Novel microbial diversity and functional potential in the marine mammal oral microbiome.</title>
        <authorList>
            <person name="Dudek N.K."/>
            <person name="Sun C.L."/>
            <person name="Burstein D."/>
            <person name="Kantor R.S."/>
            <person name="Aliaga Goltsman D.S."/>
            <person name="Bik E.M."/>
            <person name="Thomas B.C."/>
            <person name="Banfield J.F."/>
            <person name="Relman D.A."/>
        </authorList>
    </citation>
    <scope>NUCLEOTIDE SEQUENCE [LARGE SCALE GENOMIC DNA]</scope>
    <source>
        <strain evidence="3">DOLJORAL78_47_16</strain>
    </source>
</reference>
<dbReference type="AlphaFoldDB" id="A0A2G6KCC5"/>
<proteinExistence type="inferred from homology"/>
<dbReference type="InterPro" id="IPR050126">
    <property type="entry name" value="Ap4A_hydrolase"/>
</dbReference>
<dbReference type="InterPro" id="IPR029052">
    <property type="entry name" value="Metallo-depent_PP-like"/>
</dbReference>
<dbReference type="GO" id="GO:0016791">
    <property type="term" value="F:phosphatase activity"/>
    <property type="evidence" value="ECO:0007669"/>
    <property type="project" value="TreeGrafter"/>
</dbReference>
<name>A0A2G6KCC5_9BACT</name>